<feature type="region of interest" description="Disordered" evidence="1">
    <location>
        <begin position="1"/>
        <end position="48"/>
    </location>
</feature>
<dbReference type="EMBL" id="JASCZI010154062">
    <property type="protein sequence ID" value="MED6177838.1"/>
    <property type="molecule type" value="Genomic_DNA"/>
</dbReference>
<dbReference type="Proteomes" id="UP001341840">
    <property type="component" value="Unassembled WGS sequence"/>
</dbReference>
<gene>
    <name evidence="2" type="ORF">PIB30_101773</name>
</gene>
<feature type="compositionally biased region" description="Pro residues" evidence="1">
    <location>
        <begin position="1"/>
        <end position="13"/>
    </location>
</feature>
<reference evidence="2 3" key="1">
    <citation type="journal article" date="2023" name="Plants (Basel)">
        <title>Bridging the Gap: Combining Genomics and Transcriptomics Approaches to Understand Stylosanthes scabra, an Orphan Legume from the Brazilian Caatinga.</title>
        <authorList>
            <person name="Ferreira-Neto J.R.C."/>
            <person name="da Silva M.D."/>
            <person name="Binneck E."/>
            <person name="de Melo N.F."/>
            <person name="da Silva R.H."/>
            <person name="de Melo A.L.T.M."/>
            <person name="Pandolfi V."/>
            <person name="Bustamante F.O."/>
            <person name="Brasileiro-Vidal A.C."/>
            <person name="Benko-Iseppon A.M."/>
        </authorList>
    </citation>
    <scope>NUCLEOTIDE SEQUENCE [LARGE SCALE GENOMIC DNA]</scope>
    <source>
        <tissue evidence="2">Leaves</tissue>
    </source>
</reference>
<comment type="caution">
    <text evidence="2">The sequence shown here is derived from an EMBL/GenBank/DDBJ whole genome shotgun (WGS) entry which is preliminary data.</text>
</comment>
<evidence type="ECO:0000256" key="1">
    <source>
        <dbReference type="SAM" id="MobiDB-lite"/>
    </source>
</evidence>
<protein>
    <submittedName>
        <fullName evidence="2">Uncharacterized protein</fullName>
    </submittedName>
</protein>
<organism evidence="2 3">
    <name type="scientific">Stylosanthes scabra</name>
    <dbReference type="NCBI Taxonomy" id="79078"/>
    <lineage>
        <taxon>Eukaryota</taxon>
        <taxon>Viridiplantae</taxon>
        <taxon>Streptophyta</taxon>
        <taxon>Embryophyta</taxon>
        <taxon>Tracheophyta</taxon>
        <taxon>Spermatophyta</taxon>
        <taxon>Magnoliopsida</taxon>
        <taxon>eudicotyledons</taxon>
        <taxon>Gunneridae</taxon>
        <taxon>Pentapetalae</taxon>
        <taxon>rosids</taxon>
        <taxon>fabids</taxon>
        <taxon>Fabales</taxon>
        <taxon>Fabaceae</taxon>
        <taxon>Papilionoideae</taxon>
        <taxon>50 kb inversion clade</taxon>
        <taxon>dalbergioids sensu lato</taxon>
        <taxon>Dalbergieae</taxon>
        <taxon>Pterocarpus clade</taxon>
        <taxon>Stylosanthes</taxon>
    </lineage>
</organism>
<evidence type="ECO:0000313" key="2">
    <source>
        <dbReference type="EMBL" id="MED6177838.1"/>
    </source>
</evidence>
<keyword evidence="3" id="KW-1185">Reference proteome</keyword>
<name>A0ABU6VYT8_9FABA</name>
<proteinExistence type="predicted"/>
<sequence>MGRGPHSPPPPPFIHGDPSPSPRGLNGSSRSPPSRIKPTDTHGGRGDDVWWPERLQEWYDGWQRLRTPEVMVTVHDGDLRGTQQYYEWFARVARHGRFLSRAGDLADP</sequence>
<feature type="compositionally biased region" description="Basic and acidic residues" evidence="1">
    <location>
        <begin position="37"/>
        <end position="48"/>
    </location>
</feature>
<evidence type="ECO:0000313" key="3">
    <source>
        <dbReference type="Proteomes" id="UP001341840"/>
    </source>
</evidence>
<accession>A0ABU6VYT8</accession>